<feature type="compositionally biased region" description="Basic and acidic residues" evidence="6">
    <location>
        <begin position="1985"/>
        <end position="2000"/>
    </location>
</feature>
<feature type="compositionally biased region" description="Gly residues" evidence="6">
    <location>
        <begin position="717"/>
        <end position="727"/>
    </location>
</feature>
<name>D7G0V4_ECTSI</name>
<dbReference type="GO" id="GO:0005881">
    <property type="term" value="C:cytoplasmic microtubule"/>
    <property type="evidence" value="ECO:0007669"/>
    <property type="project" value="TreeGrafter"/>
</dbReference>
<evidence type="ECO:0000313" key="9">
    <source>
        <dbReference type="Proteomes" id="UP000002630"/>
    </source>
</evidence>
<organism evidence="8 9">
    <name type="scientific">Ectocarpus siliculosus</name>
    <name type="common">Brown alga</name>
    <name type="synonym">Conferva siliculosa</name>
    <dbReference type="NCBI Taxonomy" id="2880"/>
    <lineage>
        <taxon>Eukaryota</taxon>
        <taxon>Sar</taxon>
        <taxon>Stramenopiles</taxon>
        <taxon>Ochrophyta</taxon>
        <taxon>PX clade</taxon>
        <taxon>Phaeophyceae</taxon>
        <taxon>Ectocarpales</taxon>
        <taxon>Ectocarpaceae</taxon>
        <taxon>Ectocarpus</taxon>
    </lineage>
</organism>
<feature type="compositionally biased region" description="Basic and acidic residues" evidence="6">
    <location>
        <begin position="1335"/>
        <end position="1345"/>
    </location>
</feature>
<feature type="region of interest" description="Disordered" evidence="6">
    <location>
        <begin position="1809"/>
        <end position="1843"/>
    </location>
</feature>
<feature type="region of interest" description="Disordered" evidence="6">
    <location>
        <begin position="547"/>
        <end position="572"/>
    </location>
</feature>
<evidence type="ECO:0000313" key="8">
    <source>
        <dbReference type="EMBL" id="CBJ26698.1"/>
    </source>
</evidence>
<dbReference type="GO" id="GO:1902903">
    <property type="term" value="P:regulation of supramolecular fiber organization"/>
    <property type="evidence" value="ECO:0007669"/>
    <property type="project" value="UniProtKB-ARBA"/>
</dbReference>
<sequence>MRSQGEELETEVVQSETHSPSKITAAMAPQPSASGHGSHAATACVASTVPVVIDCFSRDRLRAPAEDVLAKFAVEEQLPDVRSILVHKLVHHGMEHDEASIRLWSTLAPSRLMARGLMVLEKREYGSLLKGLVGRMRDVDEDVVDAAAGALRKMYSAGPTTESPGGTSTNGAAKTIGLEPAAPSASISTARRSNKESSTTLGSSGSSSRLVPSSNGSLNTSTNTGEATEKSILKNSISVDSLDIDGRGSRSRGKTAQLHDHHAQHERKHPALVASPTRPVLADPAATEVPVTLGGEEEFGSCAAFAEPKLGKARTGRSGGEDGTGAAVLGTSGGRDRERGDRNDGEATAAVQPPSRPDASPMSKAGATIPHPPDAGRSEAKEKHSATAERKASVPATVSTPTKTCSLSPPRPGESTANLSPKTAMAGPSATAEQCHRHSSAAKTYSATTTVRANDEDNVMSTVDSSPILRELLRTLVEVEAAAAGRGAKTGGSGSRSPVDKPPAKFEGVAAVDWTASGTSGVRRRNRVRAMETAKTMASKETMLAAGGDGGAMQDSESTRTPTLPPPPFSPPTGMMEDILVVMLRLTDDPDFKIALLSLQTIHGFVLAVREHIQTHLDLLIPPLIVKLGDHKVAARHHAMLVLSAVVRVSGLASATPRLLLAREGLLSAGWRARESVAKLVIAGLLFWQPTSPSSVDPDALGLSAGRGVAGEKLGRGRGAFMGGNGGERLTEDEHQSGARRPGRGEGGSAGSGNGDDSKRRHLHSPSQSPAMPLRGAHGCGRRRNGDAALMSTADKEQLVRDVGSLLADERPEVRRAAVEALAVAASMWGANDIDVLRVLERAELFRSNESRRRVAARLHDSTSSLPSVGPDGIVNFGAGLTTHLSPAHARRERPVMAAVELSTSSEQEALESRCGHDGRDVNGNDHHSGGIRGGTSALRCWTSNEAGEREEVTPWKPHQGVSDSDRGGRGKELSDVGSGGQSQGQGMENNGGGARGGNRAGREGEGRHRGREAQSYRRTRIASDEEERGGTESDPALSPNNRGGRGGASGPRRRVSSPVLGTNRGRTDGGKRQGGGGDHTYIPSWADKTGDEPQVPGENRSYDAQHKPDRIGRGQPSIRKPSPSGVDSEDDREAESTRGEVGGAGSGRHAQHGTHERRRDRRGRGPEGGSSGPGASPEWQHQYHNRGHRRRGSPREGTDGSEEELWKGGQWDNIPRMGRTIDVGRRTGGDDGEGGVWRGGERDECSGRRPVVVDPDLLSTLKRGGSRNAKASRRAVSAAAGGGGGGEALESGAGRRASGGGPASLSHDGGEGRSRSRPKGGEPAEPTTPVPVGRYDDMGRRSHMETTVQQPLPLSLRKRAGGVSGRRGSGGGLGTETFVTGIDVDIQDGGSGSSRHGELAESPLGGPEPEGERRRGFYNQTGVSSATRRRRERREAGERNAENERKLRAGVECDATGRNDGRHATEDRPAGEGSITGGDGRGRGKRGGQRRVRLSSPPTPPLGGGRATVVPPSPSAALNKPDSFDYLTAEDIRPSPNPSQELQRAMASLPRDGWPEIFHTLNSVRRLATHHTPLLGSQSHLHALVRDVLGQSENLRSQVAKNALLTLADLWRGLGDTLDPELPMVCPILVKKMADKVDFLAEAARECVDEVVATATESRALSAFLACGSHRSPAVRAKSALAVLLCVRRRCCHPTSRTAPSPLSGAASSRRSGVRIDKRNGGGGGAGHAGRMGAREMDRLLSALPRFLQRGIVLRGSVSMDGNQETRHHAKAVVTVLMNTGEVGEARLRREIPPPILERLQRELLNSSLPSGPGFTATNSDAASATPYSAGSSFSSPSYLNRSGRNDVGARISRRLGATGPVPSSSGPGVSSPASSFSPTAGRRGGSGGVGDGNRDLRRRRAEGAGSGGGGGGRGEERWVAAAPGESWRREHEGARGELGDSDDDDGCGSDFAGGLGMGSLSSPPHRASPSVPRSRNWAGRYPAEGHADTAREEQRQRQQDAAARYHPRLQRGAGDPNDKTTTTTPARATSISSPGKGGIGERGGGGGRSSSAKRRSSKAKVFHCREAELLPEVYARLDSGDWRERLKGLEEATSLLEEHGNNLHAAGKSARLVDRVADLLSDGNLKVNLLALEGVVRLGASMGSKLEPVVNTLVPAVCKNLASSNQQRVALAEEALDALCEAVDPCLFVQPVASLAQYGNARLKVPMLAFLREITPEVGDVKPILLTNSIPRARFETH</sequence>
<dbReference type="InterPro" id="IPR034085">
    <property type="entry name" value="TOG"/>
</dbReference>
<feature type="region of interest" description="Disordered" evidence="6">
    <location>
        <begin position="714"/>
        <end position="785"/>
    </location>
</feature>
<evidence type="ECO:0000256" key="2">
    <source>
        <dbReference type="ARBA" id="ARBA00022490"/>
    </source>
</evidence>
<dbReference type="InterPro" id="IPR011989">
    <property type="entry name" value="ARM-like"/>
</dbReference>
<dbReference type="GO" id="GO:0000226">
    <property type="term" value="P:microtubule cytoskeleton organization"/>
    <property type="evidence" value="ECO:0007669"/>
    <property type="project" value="TreeGrafter"/>
</dbReference>
<accession>D7G0V4</accession>
<evidence type="ECO:0000259" key="7">
    <source>
        <dbReference type="SMART" id="SM01349"/>
    </source>
</evidence>
<evidence type="ECO:0000256" key="4">
    <source>
        <dbReference type="ARBA" id="ARBA00023212"/>
    </source>
</evidence>
<comment type="subcellular location">
    <subcellularLocation>
        <location evidence="1">Cytoplasm</location>
        <location evidence="1">Cytoskeleton</location>
    </subcellularLocation>
</comment>
<dbReference type="OrthoDB" id="63891at2759"/>
<dbReference type="InterPro" id="IPR021133">
    <property type="entry name" value="HEAT_type_2"/>
</dbReference>
<dbReference type="EMBL" id="FN649760">
    <property type="protein sequence ID" value="CBJ26698.1"/>
    <property type="molecule type" value="Genomic_DNA"/>
</dbReference>
<dbReference type="InterPro" id="IPR024395">
    <property type="entry name" value="CLASP_N_dom"/>
</dbReference>
<keyword evidence="3" id="KW-0677">Repeat</keyword>
<evidence type="ECO:0000256" key="1">
    <source>
        <dbReference type="ARBA" id="ARBA00004245"/>
    </source>
</evidence>
<dbReference type="eggNOG" id="KOG2933">
    <property type="taxonomic scope" value="Eukaryota"/>
</dbReference>
<evidence type="ECO:0000256" key="3">
    <source>
        <dbReference type="ARBA" id="ARBA00022737"/>
    </source>
</evidence>
<dbReference type="PROSITE" id="PS50077">
    <property type="entry name" value="HEAT_REPEAT"/>
    <property type="match status" value="1"/>
</dbReference>
<feature type="compositionally biased region" description="Gly residues" evidence="6">
    <location>
        <begin position="2037"/>
        <end position="2050"/>
    </location>
</feature>
<feature type="compositionally biased region" description="Basic and acidic residues" evidence="6">
    <location>
        <begin position="374"/>
        <end position="392"/>
    </location>
</feature>
<keyword evidence="9" id="KW-1185">Reference proteome</keyword>
<dbReference type="GO" id="GO:0008017">
    <property type="term" value="F:microtubule binding"/>
    <property type="evidence" value="ECO:0007669"/>
    <property type="project" value="TreeGrafter"/>
</dbReference>
<dbReference type="PANTHER" id="PTHR21567:SF87">
    <property type="entry name" value="CRESCERIN-LIKE PROTEIN CHE-12"/>
    <property type="match status" value="1"/>
</dbReference>
<dbReference type="Proteomes" id="UP000002630">
    <property type="component" value="Unassembled WGS sequence"/>
</dbReference>
<feature type="region of interest" description="Disordered" evidence="6">
    <location>
        <begin position="155"/>
        <end position="174"/>
    </location>
</feature>
<feature type="region of interest" description="Disordered" evidence="6">
    <location>
        <begin position="179"/>
        <end position="276"/>
    </location>
</feature>
<feature type="compositionally biased region" description="Gly residues" evidence="6">
    <location>
        <begin position="1722"/>
        <end position="1731"/>
    </location>
</feature>
<feature type="compositionally biased region" description="Basic and acidic residues" evidence="6">
    <location>
        <begin position="334"/>
        <end position="345"/>
    </location>
</feature>
<dbReference type="InParanoid" id="D7G0V4"/>
<feature type="compositionally biased region" description="Low complexity" evidence="6">
    <location>
        <begin position="1858"/>
        <end position="1883"/>
    </location>
</feature>
<feature type="compositionally biased region" description="Gly residues" evidence="6">
    <location>
        <begin position="745"/>
        <end position="754"/>
    </location>
</feature>
<feature type="compositionally biased region" description="Basic and acidic residues" evidence="6">
    <location>
        <begin position="1101"/>
        <end position="1113"/>
    </location>
</feature>
<keyword evidence="2" id="KW-0963">Cytoplasm</keyword>
<evidence type="ECO:0000256" key="6">
    <source>
        <dbReference type="SAM" id="MobiDB-lite"/>
    </source>
</evidence>
<proteinExistence type="predicted"/>
<feature type="compositionally biased region" description="Low complexity" evidence="6">
    <location>
        <begin position="197"/>
        <end position="225"/>
    </location>
</feature>
<feature type="compositionally biased region" description="Basic residues" evidence="6">
    <location>
        <begin position="1184"/>
        <end position="1193"/>
    </location>
</feature>
<feature type="compositionally biased region" description="Basic residues" evidence="6">
    <location>
        <begin position="1484"/>
        <end position="1494"/>
    </location>
</feature>
<dbReference type="Gene3D" id="1.25.10.10">
    <property type="entry name" value="Leucine-rich Repeat Variant"/>
    <property type="match status" value="3"/>
</dbReference>
<feature type="region of interest" description="Disordered" evidence="6">
    <location>
        <begin position="1697"/>
        <end position="1732"/>
    </location>
</feature>
<feature type="compositionally biased region" description="Gly residues" evidence="6">
    <location>
        <begin position="978"/>
        <end position="1000"/>
    </location>
</feature>
<feature type="region of interest" description="Disordered" evidence="6">
    <location>
        <begin position="312"/>
        <end position="431"/>
    </location>
</feature>
<feature type="compositionally biased region" description="Gly residues" evidence="6">
    <location>
        <begin position="1884"/>
        <end position="1893"/>
    </location>
</feature>
<feature type="compositionally biased region" description="Basic and acidic residues" evidence="6">
    <location>
        <begin position="1928"/>
        <end position="1940"/>
    </location>
</feature>
<feature type="compositionally biased region" description="Basic and acidic residues" evidence="6">
    <location>
        <begin position="911"/>
        <end position="929"/>
    </location>
</feature>
<feature type="domain" description="TOG" evidence="7">
    <location>
        <begin position="2060"/>
        <end position="2240"/>
    </location>
</feature>
<keyword evidence="4" id="KW-0206">Cytoskeleton</keyword>
<feature type="compositionally biased region" description="Low complexity" evidence="6">
    <location>
        <begin position="1825"/>
        <end position="1840"/>
    </location>
</feature>
<dbReference type="SUPFAM" id="SSF48371">
    <property type="entry name" value="ARM repeat"/>
    <property type="match status" value="2"/>
</dbReference>
<feature type="compositionally biased region" description="Low complexity" evidence="6">
    <location>
        <begin position="158"/>
        <end position="171"/>
    </location>
</feature>
<feature type="compositionally biased region" description="Gly residues" evidence="6">
    <location>
        <begin position="1363"/>
        <end position="1375"/>
    </location>
</feature>
<protein>
    <recommendedName>
        <fullName evidence="7">TOG domain-containing protein</fullName>
    </recommendedName>
</protein>
<feature type="domain" description="TOG" evidence="7">
    <location>
        <begin position="1526"/>
        <end position="1815"/>
    </location>
</feature>
<feature type="compositionally biased region" description="Acidic residues" evidence="6">
    <location>
        <begin position="1"/>
        <end position="10"/>
    </location>
</feature>
<dbReference type="SMART" id="SM01349">
    <property type="entry name" value="TOG"/>
    <property type="match status" value="2"/>
</dbReference>
<feature type="compositionally biased region" description="Polar residues" evidence="6">
    <location>
        <begin position="396"/>
        <end position="407"/>
    </location>
</feature>
<feature type="compositionally biased region" description="Basic residues" evidence="6">
    <location>
        <begin position="1150"/>
        <end position="1163"/>
    </location>
</feature>
<feature type="region of interest" description="Disordered" evidence="6">
    <location>
        <begin position="903"/>
        <end position="1516"/>
    </location>
</feature>
<dbReference type="GO" id="GO:0031110">
    <property type="term" value="P:regulation of microtubule polymerization or depolymerization"/>
    <property type="evidence" value="ECO:0007669"/>
    <property type="project" value="UniProtKB-ARBA"/>
</dbReference>
<feature type="repeat" description="HEAT" evidence="5">
    <location>
        <begin position="799"/>
        <end position="835"/>
    </location>
</feature>
<feature type="region of interest" description="Disordered" evidence="6">
    <location>
        <begin position="1857"/>
        <end position="2060"/>
    </location>
</feature>
<evidence type="ECO:0000256" key="5">
    <source>
        <dbReference type="PROSITE-ProRule" id="PRU00103"/>
    </source>
</evidence>
<feature type="region of interest" description="Disordered" evidence="6">
    <location>
        <begin position="1"/>
        <end position="38"/>
    </location>
</feature>
<gene>
    <name evidence="8" type="ORF">Esi_0042_0024</name>
</gene>
<dbReference type="Pfam" id="PF12348">
    <property type="entry name" value="CLASP_N"/>
    <property type="match status" value="1"/>
</dbReference>
<feature type="compositionally biased region" description="Polar residues" evidence="6">
    <location>
        <begin position="1809"/>
        <end position="1824"/>
    </location>
</feature>
<dbReference type="PANTHER" id="PTHR21567">
    <property type="entry name" value="CLASP"/>
    <property type="match status" value="1"/>
</dbReference>
<dbReference type="InterPro" id="IPR016024">
    <property type="entry name" value="ARM-type_fold"/>
</dbReference>
<reference evidence="8 9" key="1">
    <citation type="journal article" date="2010" name="Nature">
        <title>The Ectocarpus genome and the independent evolution of multicellularity in brown algae.</title>
        <authorList>
            <person name="Cock J.M."/>
            <person name="Sterck L."/>
            <person name="Rouze P."/>
            <person name="Scornet D."/>
            <person name="Allen A.E."/>
            <person name="Amoutzias G."/>
            <person name="Anthouard V."/>
            <person name="Artiguenave F."/>
            <person name="Aury J.M."/>
            <person name="Badger J.H."/>
            <person name="Beszteri B."/>
            <person name="Billiau K."/>
            <person name="Bonnet E."/>
            <person name="Bothwell J.H."/>
            <person name="Bowler C."/>
            <person name="Boyen C."/>
            <person name="Brownlee C."/>
            <person name="Carrano C.J."/>
            <person name="Charrier B."/>
            <person name="Cho G.Y."/>
            <person name="Coelho S.M."/>
            <person name="Collen J."/>
            <person name="Corre E."/>
            <person name="Da Silva C."/>
            <person name="Delage L."/>
            <person name="Delaroque N."/>
            <person name="Dittami S.M."/>
            <person name="Doulbeau S."/>
            <person name="Elias M."/>
            <person name="Farnham G."/>
            <person name="Gachon C.M."/>
            <person name="Gschloessl B."/>
            <person name="Heesch S."/>
            <person name="Jabbari K."/>
            <person name="Jubin C."/>
            <person name="Kawai H."/>
            <person name="Kimura K."/>
            <person name="Kloareg B."/>
            <person name="Kupper F.C."/>
            <person name="Lang D."/>
            <person name="Le Bail A."/>
            <person name="Leblanc C."/>
            <person name="Lerouge P."/>
            <person name="Lohr M."/>
            <person name="Lopez P.J."/>
            <person name="Martens C."/>
            <person name="Maumus F."/>
            <person name="Michel G."/>
            <person name="Miranda-Saavedra D."/>
            <person name="Morales J."/>
            <person name="Moreau H."/>
            <person name="Motomura T."/>
            <person name="Nagasato C."/>
            <person name="Napoli C.A."/>
            <person name="Nelson D.R."/>
            <person name="Nyvall-Collen P."/>
            <person name="Peters A.F."/>
            <person name="Pommier C."/>
            <person name="Potin P."/>
            <person name="Poulain J."/>
            <person name="Quesneville H."/>
            <person name="Read B."/>
            <person name="Rensing S.A."/>
            <person name="Ritter A."/>
            <person name="Rousvoal S."/>
            <person name="Samanta M."/>
            <person name="Samson G."/>
            <person name="Schroeder D.C."/>
            <person name="Segurens B."/>
            <person name="Strittmatter M."/>
            <person name="Tonon T."/>
            <person name="Tregear J.W."/>
            <person name="Valentin K."/>
            <person name="von Dassow P."/>
            <person name="Yamagishi T."/>
            <person name="Van de Peer Y."/>
            <person name="Wincker P."/>
        </authorList>
    </citation>
    <scope>NUCLEOTIDE SEQUENCE [LARGE SCALE GENOMIC DNA]</scope>
    <source>
        <strain evidence="9">Ec32 / CCAP1310/4</strain>
    </source>
</reference>
<feature type="compositionally biased region" description="Basic and acidic residues" evidence="6">
    <location>
        <begin position="1001"/>
        <end position="1016"/>
    </location>
</feature>
<feature type="compositionally biased region" description="Polar residues" evidence="6">
    <location>
        <begin position="12"/>
        <end position="22"/>
    </location>
</feature>
<feature type="compositionally biased region" description="Low complexity" evidence="6">
    <location>
        <begin position="1701"/>
        <end position="1712"/>
    </location>
</feature>
<feature type="compositionally biased region" description="Basic and acidic residues" evidence="6">
    <location>
        <begin position="1434"/>
        <end position="1471"/>
    </location>
</feature>
<feature type="compositionally biased region" description="Basic and acidic residues" evidence="6">
    <location>
        <begin position="964"/>
        <end position="975"/>
    </location>
</feature>
<feature type="compositionally biased region" description="Basic and acidic residues" evidence="6">
    <location>
        <begin position="1309"/>
        <end position="1323"/>
    </location>
</feature>